<keyword evidence="3" id="KW-0804">Transcription</keyword>
<evidence type="ECO:0000313" key="6">
    <source>
        <dbReference type="Proteomes" id="UP000431901"/>
    </source>
</evidence>
<dbReference type="RefSeq" id="WP_161105034.1">
    <property type="nucleotide sequence ID" value="NZ_JBHLYI010000003.1"/>
</dbReference>
<dbReference type="PANTHER" id="PTHR33204">
    <property type="entry name" value="TRANSCRIPTIONAL REGULATOR, MARR FAMILY"/>
    <property type="match status" value="1"/>
</dbReference>
<comment type="caution">
    <text evidence="5">The sequence shown here is derived from an EMBL/GenBank/DDBJ whole genome shotgun (WGS) entry which is preliminary data.</text>
</comment>
<reference evidence="5 6" key="1">
    <citation type="submission" date="2019-12" db="EMBL/GenBank/DDBJ databases">
        <title>Nocardia macrotermitis sp. nov. and Nocardia aurantia sp. nov., isolated from the gut of the fungus growing-termite Macrotermes natalensis.</title>
        <authorList>
            <person name="Christine B."/>
            <person name="Rene B."/>
        </authorList>
    </citation>
    <scope>NUCLEOTIDE SEQUENCE [LARGE SCALE GENOMIC DNA]</scope>
    <source>
        <strain evidence="5 6">DSM 102126</strain>
    </source>
</reference>
<dbReference type="Gene3D" id="1.10.10.10">
    <property type="entry name" value="Winged helix-like DNA-binding domain superfamily/Winged helix DNA-binding domain"/>
    <property type="match status" value="1"/>
</dbReference>
<organism evidence="5 6">
    <name type="scientific">Actinomadura rayongensis</name>
    <dbReference type="NCBI Taxonomy" id="1429076"/>
    <lineage>
        <taxon>Bacteria</taxon>
        <taxon>Bacillati</taxon>
        <taxon>Actinomycetota</taxon>
        <taxon>Actinomycetes</taxon>
        <taxon>Streptosporangiales</taxon>
        <taxon>Thermomonosporaceae</taxon>
        <taxon>Actinomadura</taxon>
    </lineage>
</organism>
<dbReference type="InterPro" id="IPR002577">
    <property type="entry name" value="HTH_HxlR"/>
</dbReference>
<dbReference type="EMBL" id="WUTW01000005">
    <property type="protein sequence ID" value="MXQ66846.1"/>
    <property type="molecule type" value="Genomic_DNA"/>
</dbReference>
<dbReference type="InterPro" id="IPR036388">
    <property type="entry name" value="WH-like_DNA-bd_sf"/>
</dbReference>
<dbReference type="OrthoDB" id="9800966at2"/>
<accession>A0A6I4WGB8</accession>
<sequence>MPGEPRCDEALALAFEVLGKRWTGMLLGVLAEGDAGFAELRRGIGGISDSVLSARITELVGTGLIERDDLRYRLTATGRALVPSLNELTRWANAHLMPQRA</sequence>
<feature type="domain" description="HTH hxlR-type" evidence="4">
    <location>
        <begin position="7"/>
        <end position="100"/>
    </location>
</feature>
<evidence type="ECO:0000259" key="4">
    <source>
        <dbReference type="PROSITE" id="PS51118"/>
    </source>
</evidence>
<dbReference type="PROSITE" id="PS51118">
    <property type="entry name" value="HTH_HXLR"/>
    <property type="match status" value="1"/>
</dbReference>
<dbReference type="InterPro" id="IPR036390">
    <property type="entry name" value="WH_DNA-bd_sf"/>
</dbReference>
<dbReference type="PANTHER" id="PTHR33204:SF37">
    <property type="entry name" value="HTH-TYPE TRANSCRIPTIONAL REGULATOR YODB"/>
    <property type="match status" value="1"/>
</dbReference>
<protein>
    <submittedName>
        <fullName evidence="5">Transcriptional regulator</fullName>
    </submittedName>
</protein>
<evidence type="ECO:0000256" key="3">
    <source>
        <dbReference type="ARBA" id="ARBA00023163"/>
    </source>
</evidence>
<dbReference type="Pfam" id="PF01638">
    <property type="entry name" value="HxlR"/>
    <property type="match status" value="1"/>
</dbReference>
<dbReference type="Proteomes" id="UP000431901">
    <property type="component" value="Unassembled WGS sequence"/>
</dbReference>
<keyword evidence="6" id="KW-1185">Reference proteome</keyword>
<dbReference type="SUPFAM" id="SSF46785">
    <property type="entry name" value="Winged helix' DNA-binding domain"/>
    <property type="match status" value="1"/>
</dbReference>
<evidence type="ECO:0000256" key="1">
    <source>
        <dbReference type="ARBA" id="ARBA00023015"/>
    </source>
</evidence>
<evidence type="ECO:0000313" key="5">
    <source>
        <dbReference type="EMBL" id="MXQ66846.1"/>
    </source>
</evidence>
<keyword evidence="1" id="KW-0805">Transcription regulation</keyword>
<name>A0A6I4WGB8_9ACTN</name>
<dbReference type="AlphaFoldDB" id="A0A6I4WGB8"/>
<dbReference type="GO" id="GO:0003677">
    <property type="term" value="F:DNA binding"/>
    <property type="evidence" value="ECO:0007669"/>
    <property type="project" value="UniProtKB-KW"/>
</dbReference>
<proteinExistence type="predicted"/>
<keyword evidence="2" id="KW-0238">DNA-binding</keyword>
<evidence type="ECO:0000256" key="2">
    <source>
        <dbReference type="ARBA" id="ARBA00023125"/>
    </source>
</evidence>
<gene>
    <name evidence="5" type="ORF">GQ466_22775</name>
</gene>